<keyword evidence="2" id="KW-1003">Cell membrane</keyword>
<evidence type="ECO:0000256" key="10">
    <source>
        <dbReference type="ARBA" id="ARBA00023012"/>
    </source>
</evidence>
<organism evidence="14 15">
    <name type="scientific">Streptococcus pseudoporcinus</name>
    <dbReference type="NCBI Taxonomy" id="361101"/>
    <lineage>
        <taxon>Bacteria</taxon>
        <taxon>Bacillati</taxon>
        <taxon>Bacillota</taxon>
        <taxon>Bacilli</taxon>
        <taxon>Lactobacillales</taxon>
        <taxon>Streptococcaceae</taxon>
        <taxon>Streptococcus</taxon>
    </lineage>
</organism>
<gene>
    <name evidence="14" type="primary">dcuS</name>
    <name evidence="14" type="ORF">NCTC5385_01280</name>
</gene>
<keyword evidence="9 12" id="KW-1133">Transmembrane helix</keyword>
<dbReference type="Pfam" id="PF13188">
    <property type="entry name" value="PAS_8"/>
    <property type="match status" value="1"/>
</dbReference>
<keyword evidence="10" id="KW-0902">Two-component regulatory system</keyword>
<dbReference type="GO" id="GO:0005886">
    <property type="term" value="C:plasma membrane"/>
    <property type="evidence" value="ECO:0007669"/>
    <property type="project" value="UniProtKB-SubCell"/>
</dbReference>
<dbReference type="EC" id="2.7.13.3" evidence="14"/>
<dbReference type="RefSeq" id="WP_138068526.1">
    <property type="nucleotide sequence ID" value="NZ_LR594035.1"/>
</dbReference>
<proteinExistence type="predicted"/>
<evidence type="ECO:0000259" key="13">
    <source>
        <dbReference type="SMART" id="SM00091"/>
    </source>
</evidence>
<evidence type="ECO:0000313" key="15">
    <source>
        <dbReference type="Proteomes" id="UP000304914"/>
    </source>
</evidence>
<name>A0A4U9YIU1_9STRE</name>
<evidence type="ECO:0000256" key="9">
    <source>
        <dbReference type="ARBA" id="ARBA00022989"/>
    </source>
</evidence>
<dbReference type="Gene3D" id="3.30.450.20">
    <property type="entry name" value="PAS domain"/>
    <property type="match status" value="2"/>
</dbReference>
<dbReference type="InterPro" id="IPR000014">
    <property type="entry name" value="PAS"/>
</dbReference>
<keyword evidence="11 12" id="KW-0472">Membrane</keyword>
<evidence type="ECO:0000256" key="7">
    <source>
        <dbReference type="ARBA" id="ARBA00022777"/>
    </source>
</evidence>
<accession>A0A4U9YIU1</accession>
<evidence type="ECO:0000256" key="1">
    <source>
        <dbReference type="ARBA" id="ARBA00004651"/>
    </source>
</evidence>
<keyword evidence="7 14" id="KW-0418">Kinase</keyword>
<keyword evidence="8" id="KW-0067">ATP-binding</keyword>
<dbReference type="STRING" id="873448.STRPO_0467"/>
<evidence type="ECO:0000256" key="2">
    <source>
        <dbReference type="ARBA" id="ARBA00022475"/>
    </source>
</evidence>
<dbReference type="InterPro" id="IPR029151">
    <property type="entry name" value="Sensor-like_sf"/>
</dbReference>
<keyword evidence="6" id="KW-0547">Nucleotide-binding</keyword>
<dbReference type="Pfam" id="PF17203">
    <property type="entry name" value="sCache_3_2"/>
    <property type="match status" value="1"/>
</dbReference>
<dbReference type="Pfam" id="PF14689">
    <property type="entry name" value="SPOB_a"/>
    <property type="match status" value="1"/>
</dbReference>
<dbReference type="SUPFAM" id="SSF103190">
    <property type="entry name" value="Sensory domain-like"/>
    <property type="match status" value="1"/>
</dbReference>
<dbReference type="Proteomes" id="UP000304914">
    <property type="component" value="Chromosome"/>
</dbReference>
<keyword evidence="3" id="KW-0597">Phosphoprotein</keyword>
<dbReference type="GO" id="GO:0005524">
    <property type="term" value="F:ATP binding"/>
    <property type="evidence" value="ECO:0007669"/>
    <property type="project" value="UniProtKB-KW"/>
</dbReference>
<dbReference type="InterPro" id="IPR016120">
    <property type="entry name" value="Sig_transdc_His_kin_SpoOB"/>
</dbReference>
<dbReference type="InterPro" id="IPR033463">
    <property type="entry name" value="sCache_3"/>
</dbReference>
<keyword evidence="5 12" id="KW-0812">Transmembrane</keyword>
<feature type="transmembrane region" description="Helical" evidence="12">
    <location>
        <begin position="6"/>
        <end position="29"/>
    </location>
</feature>
<evidence type="ECO:0000256" key="6">
    <source>
        <dbReference type="ARBA" id="ARBA00022741"/>
    </source>
</evidence>
<dbReference type="SUPFAM" id="SSF55890">
    <property type="entry name" value="Sporulation response regulatory protein Spo0B"/>
    <property type="match status" value="1"/>
</dbReference>
<sequence>MRRHLSLWASLSLVLVSMIIVTGSIFYGITIHETYRSIKQQESHLLTATGKMLSENDQIIQSLENKETNQSLISYTKAITSAYDLDYVVVMDMQGIRYTHPNLHKIGKPFQGGDEKTVLKGKEVISTAKGSLGKSLRYLIPVKNSSGKQIGALAVGIKLRTLDEVVTLSKQKYTSAVILALVFSLLVTSIISMRLKKQLHNLEPSEIYQLLEERNAMLDQIENAVFIINRQHHIELVNPSANQLVQQKLNLEHLKGQKIERIFPNFPSLDLHQGHEQLLKWQDEDFLITISPISVKKDLRGYLLLLRNASDAIYTMDQLVYTTTYASALQAQTHKFMNQLHVIYGLVDISYFDQLKIYLDSLLEPESEFFTRLSVLIKEPLLASFLIGEQEKFQELNVNLAFEVTSDIPRNQTHNQLNNVLMIFRYLHTHVLKALKPKFVTITLSYQDDKLFSSYQINDKLIAAQDIETILQTHYFKQLLLKTHSKSTKQLVTYPLEFTVAIPYNKGE</sequence>
<feature type="domain" description="PAS" evidence="13">
    <location>
        <begin position="212"/>
        <end position="280"/>
    </location>
</feature>
<evidence type="ECO:0000256" key="5">
    <source>
        <dbReference type="ARBA" id="ARBA00022692"/>
    </source>
</evidence>
<dbReference type="Gene3D" id="1.10.287.130">
    <property type="match status" value="1"/>
</dbReference>
<evidence type="ECO:0000256" key="8">
    <source>
        <dbReference type="ARBA" id="ARBA00022840"/>
    </source>
</evidence>
<evidence type="ECO:0000256" key="3">
    <source>
        <dbReference type="ARBA" id="ARBA00022553"/>
    </source>
</evidence>
<comment type="subcellular location">
    <subcellularLocation>
        <location evidence="1">Cell membrane</location>
        <topology evidence="1">Multi-pass membrane protein</topology>
    </subcellularLocation>
</comment>
<evidence type="ECO:0000313" key="14">
    <source>
        <dbReference type="EMBL" id="VTS26633.1"/>
    </source>
</evidence>
<keyword evidence="4 14" id="KW-0808">Transferase</keyword>
<dbReference type="EMBL" id="LR594035">
    <property type="protein sequence ID" value="VTS26633.1"/>
    <property type="molecule type" value="Genomic_DNA"/>
</dbReference>
<dbReference type="AlphaFoldDB" id="A0A4U9YIU1"/>
<evidence type="ECO:0000256" key="12">
    <source>
        <dbReference type="SAM" id="Phobius"/>
    </source>
</evidence>
<dbReference type="SMART" id="SM00091">
    <property type="entry name" value="PAS"/>
    <property type="match status" value="1"/>
</dbReference>
<reference evidence="14 15" key="1">
    <citation type="submission" date="2019-05" db="EMBL/GenBank/DDBJ databases">
        <authorList>
            <consortium name="Pathogen Informatics"/>
        </authorList>
    </citation>
    <scope>NUCLEOTIDE SEQUENCE [LARGE SCALE GENOMIC DNA]</scope>
    <source>
        <strain evidence="14 15">NCTC5385</strain>
    </source>
</reference>
<protein>
    <submittedName>
        <fullName evidence="14">Sensor kinase</fullName>
        <ecNumber evidence="14">2.7.13.3</ecNumber>
    </submittedName>
</protein>
<evidence type="ECO:0000256" key="11">
    <source>
        <dbReference type="ARBA" id="ARBA00023136"/>
    </source>
</evidence>
<dbReference type="InterPro" id="IPR039506">
    <property type="entry name" value="SPOB_a"/>
</dbReference>
<evidence type="ECO:0000256" key="4">
    <source>
        <dbReference type="ARBA" id="ARBA00022679"/>
    </source>
</evidence>
<dbReference type="GO" id="GO:0000155">
    <property type="term" value="F:phosphorelay sensor kinase activity"/>
    <property type="evidence" value="ECO:0007669"/>
    <property type="project" value="InterPro"/>
</dbReference>